<accession>A0A1W1XUN8</accession>
<feature type="transmembrane region" description="Helical" evidence="1">
    <location>
        <begin position="66"/>
        <end position="95"/>
    </location>
</feature>
<feature type="transmembrane region" description="Helical" evidence="1">
    <location>
        <begin position="35"/>
        <end position="54"/>
    </location>
</feature>
<gene>
    <name evidence="2" type="ORF">SAMN02745857_02768</name>
</gene>
<organism evidence="2 3">
    <name type="scientific">Andreprevotia lacus DSM 23236</name>
    <dbReference type="NCBI Taxonomy" id="1121001"/>
    <lineage>
        <taxon>Bacteria</taxon>
        <taxon>Pseudomonadati</taxon>
        <taxon>Pseudomonadota</taxon>
        <taxon>Betaproteobacteria</taxon>
        <taxon>Neisseriales</taxon>
        <taxon>Chitinibacteraceae</taxon>
        <taxon>Andreprevotia</taxon>
    </lineage>
</organism>
<sequence>MTDNIYAPSKADLSTAPLQGGEAPALWNPDAAGNWSLLFTPVFGAILGYKNWVAIGDEEEARRAKVWVIVSALVVLVMLAIPQLAFPYLLVWYFAANRPHAKYVKERWGKDYPRRGWGKPLGIGVLCIVAVWAVVFGLVMAVAR</sequence>
<dbReference type="Proteomes" id="UP000192761">
    <property type="component" value="Unassembled WGS sequence"/>
</dbReference>
<dbReference type="EMBL" id="FWXD01000016">
    <property type="protein sequence ID" value="SMC27251.1"/>
    <property type="molecule type" value="Genomic_DNA"/>
</dbReference>
<keyword evidence="1" id="KW-0472">Membrane</keyword>
<dbReference type="OrthoDB" id="8592519at2"/>
<evidence type="ECO:0000313" key="2">
    <source>
        <dbReference type="EMBL" id="SMC27251.1"/>
    </source>
</evidence>
<evidence type="ECO:0000256" key="1">
    <source>
        <dbReference type="SAM" id="Phobius"/>
    </source>
</evidence>
<dbReference type="STRING" id="1121001.SAMN02745857_02768"/>
<keyword evidence="1" id="KW-0812">Transmembrane</keyword>
<proteinExistence type="predicted"/>
<keyword evidence="1" id="KW-1133">Transmembrane helix</keyword>
<name>A0A1W1XUN8_9NEIS</name>
<feature type="transmembrane region" description="Helical" evidence="1">
    <location>
        <begin position="121"/>
        <end position="143"/>
    </location>
</feature>
<dbReference type="RefSeq" id="WP_084091400.1">
    <property type="nucleotide sequence ID" value="NZ_FWXD01000016.1"/>
</dbReference>
<reference evidence="2 3" key="1">
    <citation type="submission" date="2017-04" db="EMBL/GenBank/DDBJ databases">
        <authorList>
            <person name="Afonso C.L."/>
            <person name="Miller P.J."/>
            <person name="Scott M.A."/>
            <person name="Spackman E."/>
            <person name="Goraichik I."/>
            <person name="Dimitrov K.M."/>
            <person name="Suarez D.L."/>
            <person name="Swayne D.E."/>
        </authorList>
    </citation>
    <scope>NUCLEOTIDE SEQUENCE [LARGE SCALE GENOMIC DNA]</scope>
    <source>
        <strain evidence="2 3">DSM 23236</strain>
    </source>
</reference>
<protein>
    <submittedName>
        <fullName evidence="2">Uncharacterized protein</fullName>
    </submittedName>
</protein>
<keyword evidence="3" id="KW-1185">Reference proteome</keyword>
<dbReference type="AlphaFoldDB" id="A0A1W1XUN8"/>
<evidence type="ECO:0000313" key="3">
    <source>
        <dbReference type="Proteomes" id="UP000192761"/>
    </source>
</evidence>